<dbReference type="InterPro" id="IPR027417">
    <property type="entry name" value="P-loop_NTPase"/>
</dbReference>
<gene>
    <name evidence="3" type="ORF">DSYM_02380</name>
</gene>
<dbReference type="EMBL" id="AP021857">
    <property type="protein sequence ID" value="BBO19539.1"/>
    <property type="molecule type" value="Genomic_DNA"/>
</dbReference>
<dbReference type="GO" id="GO:0005524">
    <property type="term" value="F:ATP binding"/>
    <property type="evidence" value="ECO:0007669"/>
    <property type="project" value="UniProtKB-KW"/>
</dbReference>
<accession>A0A809QVV0</accession>
<keyword evidence="3" id="KW-0067">ATP-binding</keyword>
<dbReference type="AlphaFoldDB" id="A0A809QVV0"/>
<organism evidence="3 4">
    <name type="scientific">Candidatus Desulfobacillus denitrificans</name>
    <dbReference type="NCBI Taxonomy" id="2608985"/>
    <lineage>
        <taxon>Bacteria</taxon>
        <taxon>Pseudomonadati</taxon>
        <taxon>Pseudomonadota</taxon>
        <taxon>Betaproteobacteria</taxon>
        <taxon>Candidatus Desulfobacillus</taxon>
    </lineage>
</organism>
<evidence type="ECO:0000313" key="4">
    <source>
        <dbReference type="Proteomes" id="UP000662914"/>
    </source>
</evidence>
<dbReference type="Proteomes" id="UP000662914">
    <property type="component" value="Chromosome"/>
</dbReference>
<feature type="domain" description="AAA" evidence="1">
    <location>
        <begin position="36"/>
        <end position="172"/>
    </location>
</feature>
<dbReference type="PANTHER" id="PTHR33295">
    <property type="entry name" value="ATPASE"/>
    <property type="match status" value="1"/>
</dbReference>
<dbReference type="PANTHER" id="PTHR33295:SF8">
    <property type="entry name" value="AAA+ ATPASE DOMAIN-CONTAINING PROTEIN"/>
    <property type="match status" value="1"/>
</dbReference>
<evidence type="ECO:0000259" key="2">
    <source>
        <dbReference type="Pfam" id="PF13635"/>
    </source>
</evidence>
<protein>
    <submittedName>
        <fullName evidence="3">ATP-binding protein</fullName>
    </submittedName>
</protein>
<proteinExistence type="predicted"/>
<evidence type="ECO:0000259" key="1">
    <source>
        <dbReference type="Pfam" id="PF13173"/>
    </source>
</evidence>
<dbReference type="Pfam" id="PF13173">
    <property type="entry name" value="AAA_14"/>
    <property type="match status" value="1"/>
</dbReference>
<dbReference type="SUPFAM" id="SSF52540">
    <property type="entry name" value="P-loop containing nucleoside triphosphate hydrolases"/>
    <property type="match status" value="1"/>
</dbReference>
<reference evidence="3" key="1">
    <citation type="journal article" name="DNA Res.">
        <title>The physiological potential of anammox bacteria as revealed by their core genome structure.</title>
        <authorList>
            <person name="Okubo T."/>
            <person name="Toyoda A."/>
            <person name="Fukuhara K."/>
            <person name="Uchiyama I."/>
            <person name="Harigaya Y."/>
            <person name="Kuroiwa M."/>
            <person name="Suzuki T."/>
            <person name="Murakami Y."/>
            <person name="Suwa Y."/>
            <person name="Takami H."/>
        </authorList>
    </citation>
    <scope>NUCLEOTIDE SEQUENCE</scope>
    <source>
        <strain evidence="3">317325-3</strain>
    </source>
</reference>
<keyword evidence="3" id="KW-0547">Nucleotide-binding</keyword>
<feature type="domain" description="DUF4143" evidence="2">
    <location>
        <begin position="232"/>
        <end position="382"/>
    </location>
</feature>
<dbReference type="InterPro" id="IPR041682">
    <property type="entry name" value="AAA_14"/>
</dbReference>
<dbReference type="KEGG" id="ddz:DSYM_02380"/>
<dbReference type="Pfam" id="PF13635">
    <property type="entry name" value="DUF4143"/>
    <property type="match status" value="1"/>
</dbReference>
<sequence length="440" mass="49211">MESQPRDVVRQKIADSLAAPLPALTRRDIRLPKIRNKAVTLIGMRRSGKTSFLWQELARRHAGGVAREGLLYFSFEDERLAGMSARELGLVVEEYYRLNPDWRDGRRATFFFDEIQAVPGWESFARRLLDSEAIDLFLSGSSAKLLSREVATSMRGRAVEVVVYPFSFREVLRHHGREPKKPAGRLTKAERSAIDRHLQNYLVTGGFPEAQGLDARDRLELLKGYVDVVLLRDIIERHAVSHPLALRWLVRQLLGNPAGSFSISKFYGDLKSQGIAVAKDTLHGFLGHLEDAFLVRVVSLATDSERRRMVNPRKVYPIDPGLIPVFDRSGKSNLGHVLETCVLLELDRRGAEVGYVRTPGGSEVDFLARYPAGGEELIQVCASLDDPATRERELRALAEAAAIHPRASRSLIALDMPVGLDVPQGTLLHRAADWMLNAEN</sequence>
<evidence type="ECO:0000313" key="3">
    <source>
        <dbReference type="EMBL" id="BBO19539.1"/>
    </source>
</evidence>
<name>A0A809QVV0_9PROT</name>
<dbReference type="InterPro" id="IPR025420">
    <property type="entry name" value="DUF4143"/>
</dbReference>